<accession>A0A6J6G4P9</accession>
<name>A0A6J6G4P9_9ZZZZ</name>
<evidence type="ECO:0000256" key="1">
    <source>
        <dbReference type="SAM" id="MobiDB-lite"/>
    </source>
</evidence>
<feature type="domain" description="DUF3071" evidence="2">
    <location>
        <begin position="9"/>
        <end position="171"/>
    </location>
</feature>
<reference evidence="3" key="1">
    <citation type="submission" date="2020-05" db="EMBL/GenBank/DDBJ databases">
        <authorList>
            <person name="Chiriac C."/>
            <person name="Salcher M."/>
            <person name="Ghai R."/>
            <person name="Kavagutti S V."/>
        </authorList>
    </citation>
    <scope>NUCLEOTIDE SEQUENCE</scope>
</reference>
<feature type="compositionally biased region" description="Acidic residues" evidence="1">
    <location>
        <begin position="243"/>
        <end position="255"/>
    </location>
</feature>
<feature type="region of interest" description="Disordered" evidence="1">
    <location>
        <begin position="243"/>
        <end position="295"/>
    </location>
</feature>
<sequence length="295" mass="32996">MSDTPESTDLRLVGRSADGLHLDLSDTVGNKFSLRIGDTLRASVNQPRLTSVAPIDERPNYSVKDIQARLRSGESMDAISRTTDWPLEKIEKFAGPILQERAYIISQALKTPLHRDPSSQLLQEAMVAQLGSHGVDLEQVEWNTHRRNDGQWVIVLYYPSNDGQKQAQWIFDAARGLLTSDDDSAKWIGGEERDPRSMRAATPSHGLVFNHENAPAAPRLMAVKEDVVVERYERLEVVAEIEEVEEEISDEDMSLDESNLSQDEEDAAKDGVKSRPKLPSWDEIMFGSNPDKGSD</sequence>
<gene>
    <name evidence="3" type="ORF">UFOPK1778_00872</name>
</gene>
<dbReference type="EMBL" id="CAEZUD010000046">
    <property type="protein sequence ID" value="CAB4594144.1"/>
    <property type="molecule type" value="Genomic_DNA"/>
</dbReference>
<organism evidence="3">
    <name type="scientific">freshwater metagenome</name>
    <dbReference type="NCBI Taxonomy" id="449393"/>
    <lineage>
        <taxon>unclassified sequences</taxon>
        <taxon>metagenomes</taxon>
        <taxon>ecological metagenomes</taxon>
    </lineage>
</organism>
<protein>
    <submittedName>
        <fullName evidence="3">Unannotated protein</fullName>
    </submittedName>
</protein>
<dbReference type="InterPro" id="IPR021421">
    <property type="entry name" value="DUF3071"/>
</dbReference>
<evidence type="ECO:0000259" key="2">
    <source>
        <dbReference type="Pfam" id="PF11268"/>
    </source>
</evidence>
<evidence type="ECO:0000313" key="3">
    <source>
        <dbReference type="EMBL" id="CAB4594144.1"/>
    </source>
</evidence>
<dbReference type="AlphaFoldDB" id="A0A6J6G4P9"/>
<dbReference type="Pfam" id="PF11268">
    <property type="entry name" value="DUF3071"/>
    <property type="match status" value="1"/>
</dbReference>
<proteinExistence type="predicted"/>
<dbReference type="NCBIfam" id="NF040712">
    <property type="entry name" value="SepH"/>
    <property type="match status" value="1"/>
</dbReference>
<dbReference type="InterPro" id="IPR047682">
    <property type="entry name" value="SepH-like"/>
</dbReference>